<organism evidence="1 2">
    <name type="scientific">Hyaloscypha variabilis (strain UAMH 11265 / GT02V1 / F)</name>
    <name type="common">Meliniomyces variabilis</name>
    <dbReference type="NCBI Taxonomy" id="1149755"/>
    <lineage>
        <taxon>Eukaryota</taxon>
        <taxon>Fungi</taxon>
        <taxon>Dikarya</taxon>
        <taxon>Ascomycota</taxon>
        <taxon>Pezizomycotina</taxon>
        <taxon>Leotiomycetes</taxon>
        <taxon>Helotiales</taxon>
        <taxon>Hyaloscyphaceae</taxon>
        <taxon>Hyaloscypha</taxon>
        <taxon>Hyaloscypha variabilis</taxon>
    </lineage>
</organism>
<evidence type="ECO:0000313" key="1">
    <source>
        <dbReference type="EMBL" id="PMD43930.1"/>
    </source>
</evidence>
<name>A0A2J6RZJ5_HYAVF</name>
<dbReference type="STRING" id="1149755.A0A2J6RZJ5"/>
<dbReference type="Proteomes" id="UP000235786">
    <property type="component" value="Unassembled WGS sequence"/>
</dbReference>
<proteinExistence type="predicted"/>
<keyword evidence="2" id="KW-1185">Reference proteome</keyword>
<accession>A0A2J6RZJ5</accession>
<dbReference type="AlphaFoldDB" id="A0A2J6RZJ5"/>
<dbReference type="OrthoDB" id="5421601at2759"/>
<sequence>MSFSKLPIELTQRIISFTIPDSFENAAATCKLFYVASRFLVDEYKKARRFQHFRYSRHYNEHDYFCEAASCKNPQHWDKATAVSGIKITNVIGLLQAIAREPGLAWYIQSLDLKEPDGHLWQSENGPSSTQPTQEVHNLHRLYRAAMPSDAETGSEDVALWMKHMTPFLAEVFILNLVPNVVEIALSKSWGRADIFNTTNLELLDAMVSRANDPAVSDAPLARLEVVKPYVGHGWNAHGCLTPLASFLALNSVREFYMGGVQAFSDNDTEIPFTPRHTVYGQFLTKIELNGSAVGPRALSALLSRTPQLETLHLGLESKPDNFGDQYNIGHLLAIICSHIGGSLKGLAIHTNALEADTYTLTNMHGFTRLQTLELDINSLCGPEFSAPELLPSGRFDEYYPEFTAGARQVLPRLVDLLPPSLKAFMVDFSTVFQCCPTMDTEIVFYRLHELLAGFCDERSTKLPRLSDVIFDPPSDLERYADKNKDPEFANSIHKILKEVENCGVRWEHGAFNCFHTFNDRFDVKDMGEEY</sequence>
<evidence type="ECO:0008006" key="3">
    <source>
        <dbReference type="Google" id="ProtNLM"/>
    </source>
</evidence>
<evidence type="ECO:0000313" key="2">
    <source>
        <dbReference type="Proteomes" id="UP000235786"/>
    </source>
</evidence>
<dbReference type="EMBL" id="KZ613941">
    <property type="protein sequence ID" value="PMD43930.1"/>
    <property type="molecule type" value="Genomic_DNA"/>
</dbReference>
<gene>
    <name evidence="1" type="ORF">L207DRAFT_482567</name>
</gene>
<reference evidence="1 2" key="1">
    <citation type="submission" date="2016-04" db="EMBL/GenBank/DDBJ databases">
        <title>A degradative enzymes factory behind the ericoid mycorrhizal symbiosis.</title>
        <authorList>
            <consortium name="DOE Joint Genome Institute"/>
            <person name="Martino E."/>
            <person name="Morin E."/>
            <person name="Grelet G."/>
            <person name="Kuo A."/>
            <person name="Kohler A."/>
            <person name="Daghino S."/>
            <person name="Barry K."/>
            <person name="Choi C."/>
            <person name="Cichocki N."/>
            <person name="Clum A."/>
            <person name="Copeland A."/>
            <person name="Hainaut M."/>
            <person name="Haridas S."/>
            <person name="Labutti K."/>
            <person name="Lindquist E."/>
            <person name="Lipzen A."/>
            <person name="Khouja H.-R."/>
            <person name="Murat C."/>
            <person name="Ohm R."/>
            <person name="Olson A."/>
            <person name="Spatafora J."/>
            <person name="Veneault-Fourrey C."/>
            <person name="Henrissat B."/>
            <person name="Grigoriev I."/>
            <person name="Martin F."/>
            <person name="Perotto S."/>
        </authorList>
    </citation>
    <scope>NUCLEOTIDE SEQUENCE [LARGE SCALE GENOMIC DNA]</scope>
    <source>
        <strain evidence="1 2">F</strain>
    </source>
</reference>
<protein>
    <recommendedName>
        <fullName evidence="3">F-box domain-containing protein</fullName>
    </recommendedName>
</protein>